<feature type="domain" description="Dynamin-type G" evidence="5">
    <location>
        <begin position="26"/>
        <end position="302"/>
    </location>
</feature>
<dbReference type="InterPro" id="IPR022812">
    <property type="entry name" value="Dynamin"/>
</dbReference>
<dbReference type="GO" id="GO:0048312">
    <property type="term" value="P:intracellular distribution of mitochondria"/>
    <property type="evidence" value="ECO:0007669"/>
    <property type="project" value="TreeGrafter"/>
</dbReference>
<dbReference type="SUPFAM" id="SSF52540">
    <property type="entry name" value="P-loop containing nucleoside triphosphate hydrolases"/>
    <property type="match status" value="1"/>
</dbReference>
<dbReference type="InterPro" id="IPR045063">
    <property type="entry name" value="Dynamin_N"/>
</dbReference>
<dbReference type="GO" id="GO:0016020">
    <property type="term" value="C:membrane"/>
    <property type="evidence" value="ECO:0007669"/>
    <property type="project" value="TreeGrafter"/>
</dbReference>
<dbReference type="Gene3D" id="3.40.50.300">
    <property type="entry name" value="P-loop containing nucleotide triphosphate hydrolases"/>
    <property type="match status" value="1"/>
</dbReference>
<evidence type="ECO:0000256" key="2">
    <source>
        <dbReference type="ARBA" id="ARBA00023134"/>
    </source>
</evidence>
<dbReference type="OrthoDB" id="5061070at2759"/>
<dbReference type="PROSITE" id="PS51718">
    <property type="entry name" value="G_DYNAMIN_2"/>
    <property type="match status" value="1"/>
</dbReference>
<dbReference type="InterPro" id="IPR027417">
    <property type="entry name" value="P-loop_NTPase"/>
</dbReference>
<keyword evidence="7" id="KW-1185">Reference proteome</keyword>
<dbReference type="Proteomes" id="UP000748756">
    <property type="component" value="Unassembled WGS sequence"/>
</dbReference>
<keyword evidence="1" id="KW-0547">Nucleotide-binding</keyword>
<evidence type="ECO:0000259" key="5">
    <source>
        <dbReference type="PROSITE" id="PS51718"/>
    </source>
</evidence>
<dbReference type="PANTHER" id="PTHR11566">
    <property type="entry name" value="DYNAMIN"/>
    <property type="match status" value="1"/>
</dbReference>
<sequence length="677" mass="76749">MFNGDSEYQQVIDNINKVQNHGLTHKLSIPQMVIIGDQSSGKSSVLEAITKLTFPRDKDMCTRFAIQVNLRRNPALQEDVLSARIEGEEEFNNLFNPVKTTTTFHGVVEQAVNILCKKRNTDISDKVLELTLSGPTQSPLTMIDLPGFINTTSDGQDKSLPNTISAINMRYIEDPRTIILAVVQATADLNTTRALSEAGKVDPDGERTVPIVTKPDYIQNGLHPDWIEVLLNRKKTMKHGYLVMRNTGYDQKSLSWDEARREEDKFFESELWNPVRSDRKGRVAVRKFLGNLLFEHISRELPVLKREVDAALDTFKMDLAALGDPIASTDEARVMLVDATLHLQPQVISFLNAEYDHTYIAAFKEKLIPSSGLDPYFEYRQAMWNKDAGLPSSEIVNLVARYRGNDLPGFVSFTTFTNIINGHFLDGWRNTTKAHVQKMHRHLSDALSDFIAHTANATARDVFTHVFDRFSRQQVREIDQTIQDIFEDESTPFTLSRHYLEAIHEERSKANRIRILTREKSVIDLNKGRVDSPPLPSSSTSHPPQNESPGSPQPSLLAGSSDSSNFAQRSNSSAPPLSQQQQQPPPQDGDWDEAHMAEEMIPCLRAYLKTARERIVDKVLMETIERHMIKRIHVYFSMLLKATNAELACMLESPMLKRRREGLEAKIADFEKILEEL</sequence>
<dbReference type="Gene3D" id="1.20.120.1240">
    <property type="entry name" value="Dynamin, middle domain"/>
    <property type="match status" value="1"/>
</dbReference>
<gene>
    <name evidence="6" type="ORF">BG015_002115</name>
</gene>
<proteinExistence type="predicted"/>
<evidence type="ECO:0000313" key="7">
    <source>
        <dbReference type="Proteomes" id="UP000748756"/>
    </source>
</evidence>
<dbReference type="Pfam" id="PF01031">
    <property type="entry name" value="Dynamin_M"/>
    <property type="match status" value="1"/>
</dbReference>
<dbReference type="PROSITE" id="PS51388">
    <property type="entry name" value="GED"/>
    <property type="match status" value="1"/>
</dbReference>
<reference evidence="6" key="1">
    <citation type="journal article" date="2020" name="Fungal Divers.">
        <title>Resolving the Mortierellaceae phylogeny through synthesis of multi-gene phylogenetics and phylogenomics.</title>
        <authorList>
            <person name="Vandepol N."/>
            <person name="Liber J."/>
            <person name="Desiro A."/>
            <person name="Na H."/>
            <person name="Kennedy M."/>
            <person name="Barry K."/>
            <person name="Grigoriev I.V."/>
            <person name="Miller A.N."/>
            <person name="O'Donnell K."/>
            <person name="Stajich J.E."/>
            <person name="Bonito G."/>
        </authorList>
    </citation>
    <scope>NUCLEOTIDE SEQUENCE</scope>
    <source>
        <strain evidence="6">NRRL 6426</strain>
    </source>
</reference>
<dbReference type="GO" id="GO:0016559">
    <property type="term" value="P:peroxisome fission"/>
    <property type="evidence" value="ECO:0007669"/>
    <property type="project" value="TreeGrafter"/>
</dbReference>
<protein>
    <submittedName>
        <fullName evidence="6">Uncharacterized protein</fullName>
    </submittedName>
</protein>
<dbReference type="AlphaFoldDB" id="A0A9P5RNZ6"/>
<dbReference type="Pfam" id="PF00350">
    <property type="entry name" value="Dynamin_N"/>
    <property type="match status" value="1"/>
</dbReference>
<dbReference type="PRINTS" id="PR00195">
    <property type="entry name" value="DYNAMIN"/>
</dbReference>
<dbReference type="EMBL" id="JAAAUQ010001401">
    <property type="protein sequence ID" value="KAF9139273.1"/>
    <property type="molecule type" value="Genomic_DNA"/>
</dbReference>
<dbReference type="CDD" id="cd08771">
    <property type="entry name" value="DLP_1"/>
    <property type="match status" value="1"/>
</dbReference>
<dbReference type="GO" id="GO:0008017">
    <property type="term" value="F:microtubule binding"/>
    <property type="evidence" value="ECO:0007669"/>
    <property type="project" value="TreeGrafter"/>
</dbReference>
<feature type="region of interest" description="Disordered" evidence="3">
    <location>
        <begin position="524"/>
        <end position="592"/>
    </location>
</feature>
<feature type="domain" description="GED" evidence="4">
    <location>
        <begin position="597"/>
        <end position="677"/>
    </location>
</feature>
<evidence type="ECO:0000259" key="4">
    <source>
        <dbReference type="PROSITE" id="PS51388"/>
    </source>
</evidence>
<dbReference type="SMART" id="SM00053">
    <property type="entry name" value="DYNc"/>
    <property type="match status" value="1"/>
</dbReference>
<dbReference type="GO" id="GO:0003924">
    <property type="term" value="F:GTPase activity"/>
    <property type="evidence" value="ECO:0007669"/>
    <property type="project" value="InterPro"/>
</dbReference>
<dbReference type="InterPro" id="IPR000375">
    <property type="entry name" value="Dynamin_stalk"/>
</dbReference>
<dbReference type="InterPro" id="IPR030381">
    <property type="entry name" value="G_DYNAMIN_dom"/>
</dbReference>
<name>A0A9P5RNZ6_9FUNG</name>
<dbReference type="GO" id="GO:0005525">
    <property type="term" value="F:GTP binding"/>
    <property type="evidence" value="ECO:0007669"/>
    <property type="project" value="InterPro"/>
</dbReference>
<dbReference type="GO" id="GO:0000266">
    <property type="term" value="P:mitochondrial fission"/>
    <property type="evidence" value="ECO:0007669"/>
    <property type="project" value="TreeGrafter"/>
</dbReference>
<feature type="compositionally biased region" description="Polar residues" evidence="3">
    <location>
        <begin position="545"/>
        <end position="574"/>
    </location>
</feature>
<dbReference type="GO" id="GO:0005739">
    <property type="term" value="C:mitochondrion"/>
    <property type="evidence" value="ECO:0007669"/>
    <property type="project" value="TreeGrafter"/>
</dbReference>
<evidence type="ECO:0000256" key="1">
    <source>
        <dbReference type="ARBA" id="ARBA00022741"/>
    </source>
</evidence>
<dbReference type="GO" id="GO:0005874">
    <property type="term" value="C:microtubule"/>
    <property type="evidence" value="ECO:0007669"/>
    <property type="project" value="TreeGrafter"/>
</dbReference>
<accession>A0A9P5RNZ6</accession>
<dbReference type="InterPro" id="IPR001401">
    <property type="entry name" value="Dynamin_GTPase"/>
</dbReference>
<comment type="caution">
    <text evidence="6">The sequence shown here is derived from an EMBL/GenBank/DDBJ whole genome shotgun (WGS) entry which is preliminary data.</text>
</comment>
<dbReference type="InterPro" id="IPR020850">
    <property type="entry name" value="GED_dom"/>
</dbReference>
<organism evidence="6 7">
    <name type="scientific">Linnemannia schmuckeri</name>
    <dbReference type="NCBI Taxonomy" id="64567"/>
    <lineage>
        <taxon>Eukaryota</taxon>
        <taxon>Fungi</taxon>
        <taxon>Fungi incertae sedis</taxon>
        <taxon>Mucoromycota</taxon>
        <taxon>Mortierellomycotina</taxon>
        <taxon>Mortierellomycetes</taxon>
        <taxon>Mortierellales</taxon>
        <taxon>Mortierellaceae</taxon>
        <taxon>Linnemannia</taxon>
    </lineage>
</organism>
<dbReference type="GO" id="GO:0006897">
    <property type="term" value="P:endocytosis"/>
    <property type="evidence" value="ECO:0007669"/>
    <property type="project" value="TreeGrafter"/>
</dbReference>
<evidence type="ECO:0000313" key="6">
    <source>
        <dbReference type="EMBL" id="KAF9139273.1"/>
    </source>
</evidence>
<evidence type="ECO:0000256" key="3">
    <source>
        <dbReference type="SAM" id="MobiDB-lite"/>
    </source>
</evidence>
<dbReference type="PANTHER" id="PTHR11566:SF21">
    <property type="entry name" value="DYNAMIN RELATED PROTEIN 1, ISOFORM A"/>
    <property type="match status" value="1"/>
</dbReference>
<keyword evidence="2" id="KW-0342">GTP-binding</keyword>